<accession>A0A4Q2V1Q9</accession>
<reference evidence="16 17" key="1">
    <citation type="submission" date="2016-12" db="EMBL/GenBank/DDBJ databases">
        <title>Draft genome sequence of Fusarium oxysporum causing rot on Narcissus.</title>
        <authorList>
            <person name="Armitage A.D."/>
            <person name="Taylor A."/>
            <person name="Clarkson J.P."/>
            <person name="Harrison R.J."/>
            <person name="Jackson A.C."/>
        </authorList>
    </citation>
    <scope>NUCLEOTIDE SEQUENCE [LARGE SCALE GENOMIC DNA]</scope>
    <source>
        <strain evidence="16 17">N139</strain>
    </source>
</reference>
<evidence type="ECO:0000256" key="11">
    <source>
        <dbReference type="PIRSR" id="PIRSR601382-1"/>
    </source>
</evidence>
<evidence type="ECO:0000313" key="17">
    <source>
        <dbReference type="Proteomes" id="UP000290540"/>
    </source>
</evidence>
<evidence type="ECO:0000256" key="9">
    <source>
        <dbReference type="ARBA" id="ARBA00047669"/>
    </source>
</evidence>
<dbReference type="SUPFAM" id="SSF48225">
    <property type="entry name" value="Seven-hairpin glycosidases"/>
    <property type="match status" value="1"/>
</dbReference>
<feature type="signal peptide" evidence="15">
    <location>
        <begin position="1"/>
        <end position="19"/>
    </location>
</feature>
<dbReference type="EMBL" id="MQTW01000971">
    <property type="protein sequence ID" value="RYC78719.1"/>
    <property type="molecule type" value="Genomic_DNA"/>
</dbReference>
<evidence type="ECO:0000256" key="6">
    <source>
        <dbReference type="ARBA" id="ARBA00023157"/>
    </source>
</evidence>
<feature type="active site" description="Proton donor" evidence="11">
    <location>
        <position position="381"/>
    </location>
</feature>
<dbReference type="PANTHER" id="PTHR11742:SF101">
    <property type="entry name" value="MANNOSYL-OLIGOSACCHARIDE ALPHA-1,2-MANNOSIDASE 1B"/>
    <property type="match status" value="1"/>
</dbReference>
<dbReference type="GO" id="GO:0036503">
    <property type="term" value="P:ERAD pathway"/>
    <property type="evidence" value="ECO:0007669"/>
    <property type="project" value="UniProtKB-ARBA"/>
</dbReference>
<dbReference type="AlphaFoldDB" id="A0A4Q2V1Q9"/>
<evidence type="ECO:0000256" key="15">
    <source>
        <dbReference type="SAM" id="SignalP"/>
    </source>
</evidence>
<sequence>MRFHQLSFLPLLGSIFASSAHPSPGGDKDPLGRYRYQANPKRASAIKEAFQFSWNTYYEYAFPHDSLRPLDRSGEDDRNGWGATPVDSLSTAILMGDKKTVNQILEFIPTINFTRTAKENEEISVFESTIRYLGGLLSGHDLLTGPFKHLVSDTSKLNALVGQAVSLADGLKVAFDTPSGVPDGLVVFSPKVRRGGYDRNSIAGFGTLVLEWTHLSDLTRNEEYARLTQAAEDFLLYPLPRSSEPFPGLVGHQVSVEDGRFLDNYGGWGGGTDSFYEYLIKMYVYDPKTFGEYKDRWIAAADSTMQHLASHPSTRPDLTFLSGYSGTQTYPSSGHLACFAGGNFILGGITLGEHKYTDFGLKLAESCYQTYHQTPSGIGPEGFHWVDGALPNGTSVNPLPSPSQAAFYAKSGFWVSSPTYILRPETLESVYYAYRASGDSKWQDMAWEAFEALNRTCRLENGFAGITDVMTETGGGHYANMESFWLAETLKYLYLIFAEDAEWQVQSEGGNEFVFNTEAHPLRVRG</sequence>
<organism evidence="16 17">
    <name type="scientific">Fusarium oxysporum f. sp. narcissi</name>
    <dbReference type="NCBI Taxonomy" id="451672"/>
    <lineage>
        <taxon>Eukaryota</taxon>
        <taxon>Fungi</taxon>
        <taxon>Dikarya</taxon>
        <taxon>Ascomycota</taxon>
        <taxon>Pezizomycotina</taxon>
        <taxon>Sordariomycetes</taxon>
        <taxon>Hypocreomycetidae</taxon>
        <taxon>Hypocreales</taxon>
        <taxon>Nectriaceae</taxon>
        <taxon>Fusarium</taxon>
        <taxon>Fusarium oxysporum species complex</taxon>
    </lineage>
</organism>
<proteinExistence type="inferred from homology"/>
<dbReference type="Proteomes" id="UP000290540">
    <property type="component" value="Unassembled WGS sequence"/>
</dbReference>
<comment type="caution">
    <text evidence="16">The sequence shown here is derived from an EMBL/GenBank/DDBJ whole genome shotgun (WGS) entry which is preliminary data.</text>
</comment>
<dbReference type="GO" id="GO:0005975">
    <property type="term" value="P:carbohydrate metabolic process"/>
    <property type="evidence" value="ECO:0007669"/>
    <property type="project" value="InterPro"/>
</dbReference>
<dbReference type="InterPro" id="IPR012341">
    <property type="entry name" value="6hp_glycosidase-like_sf"/>
</dbReference>
<dbReference type="GO" id="GO:0005509">
    <property type="term" value="F:calcium ion binding"/>
    <property type="evidence" value="ECO:0007669"/>
    <property type="project" value="InterPro"/>
</dbReference>
<evidence type="ECO:0000256" key="3">
    <source>
        <dbReference type="ARBA" id="ARBA00007658"/>
    </source>
</evidence>
<comment type="pathway">
    <text evidence="2">Protein modification; protein glycosylation.</text>
</comment>
<dbReference type="UniPathway" id="UPA00378"/>
<evidence type="ECO:0000256" key="1">
    <source>
        <dbReference type="ARBA" id="ARBA00001913"/>
    </source>
</evidence>
<evidence type="ECO:0000256" key="10">
    <source>
        <dbReference type="ARBA" id="ARBA00048605"/>
    </source>
</evidence>
<evidence type="ECO:0000256" key="7">
    <source>
        <dbReference type="ARBA" id="ARBA00023180"/>
    </source>
</evidence>
<evidence type="ECO:0000256" key="4">
    <source>
        <dbReference type="ARBA" id="ARBA00022729"/>
    </source>
</evidence>
<feature type="disulfide bond" evidence="13">
    <location>
        <begin position="338"/>
        <end position="367"/>
    </location>
</feature>
<keyword evidence="12" id="KW-0479">Metal-binding</keyword>
<evidence type="ECO:0000313" key="16">
    <source>
        <dbReference type="EMBL" id="RYC78719.1"/>
    </source>
</evidence>
<dbReference type="InterPro" id="IPR036026">
    <property type="entry name" value="Seven-hairpin_glycosidases"/>
</dbReference>
<dbReference type="PANTHER" id="PTHR11742">
    <property type="entry name" value="MANNOSYL-OLIGOSACCHARIDE ALPHA-1,2-MANNOSIDASE-RELATED"/>
    <property type="match status" value="1"/>
</dbReference>
<dbReference type="EC" id="3.2.1.-" evidence="14"/>
<protein>
    <recommendedName>
        <fullName evidence="14">alpha-1,2-Mannosidase</fullName>
        <ecNumber evidence="14">3.2.1.-</ecNumber>
    </recommendedName>
</protein>
<comment type="similarity">
    <text evidence="3 14">Belongs to the glycosyl hydrolase 47 family.</text>
</comment>
<keyword evidence="8 14" id="KW-0326">Glycosidase</keyword>
<keyword evidence="4 15" id="KW-0732">Signal</keyword>
<dbReference type="GO" id="GO:0016020">
    <property type="term" value="C:membrane"/>
    <property type="evidence" value="ECO:0007669"/>
    <property type="project" value="InterPro"/>
</dbReference>
<dbReference type="Gene3D" id="1.50.10.10">
    <property type="match status" value="1"/>
</dbReference>
<keyword evidence="7" id="KW-0325">Glycoprotein</keyword>
<gene>
    <name evidence="16" type="ORF">BFJ63_vAg18406</name>
</gene>
<comment type="catalytic activity">
    <reaction evidence="9">
        <text>N(4)-(alpha-D-Man-(1-&gt;2)-alpha-D-Man-(1-&gt;2)-alpha-D-Man-(1-&gt;3)-[alpha-D-Man-(1-&gt;3)-[alpha-D-Man-(1-&gt;2)-alpha-D-Man-(1-&gt;6)]-alpha-D-Man-(1-&gt;6)]-beta-D-Man-(1-&gt;4)-beta-D-GlcNAc-(1-&gt;4)-beta-D-GlcNAc)-L-asparaginyl-[protein] (N-glucan mannose isomer 8A1,2,3B1,3) + 3 H2O = N(4)-(alpha-D-Man-(1-&gt;3)-[alpha-D-Man-(1-&gt;3)-[alpha-D-Man-(1-&gt;6)]-alpha-D-Man-(1-&gt;6)]-beta-D-Man-(1-&gt;4)-beta-D-GlcNAc-(1-&gt;4)-beta-D-GlcNAc)-L-asparaginyl-[protein] (N-glucan mannose isomer 5A1,2) + 3 beta-D-mannose</text>
        <dbReference type="Rhea" id="RHEA:56028"/>
        <dbReference type="Rhea" id="RHEA-COMP:14358"/>
        <dbReference type="Rhea" id="RHEA-COMP:14367"/>
        <dbReference type="ChEBI" id="CHEBI:15377"/>
        <dbReference type="ChEBI" id="CHEBI:28563"/>
        <dbReference type="ChEBI" id="CHEBI:59087"/>
        <dbReference type="ChEBI" id="CHEBI:60628"/>
        <dbReference type="EC" id="3.2.1.113"/>
    </reaction>
</comment>
<evidence type="ECO:0000256" key="2">
    <source>
        <dbReference type="ARBA" id="ARBA00004922"/>
    </source>
</evidence>
<feature type="active site" description="Proton donor" evidence="11">
    <location>
        <position position="127"/>
    </location>
</feature>
<evidence type="ECO:0000256" key="8">
    <source>
        <dbReference type="ARBA" id="ARBA00023295"/>
    </source>
</evidence>
<evidence type="ECO:0000256" key="14">
    <source>
        <dbReference type="RuleBase" id="RU361193"/>
    </source>
</evidence>
<keyword evidence="12" id="KW-0106">Calcium</keyword>
<dbReference type="GO" id="GO:0004571">
    <property type="term" value="F:mannosyl-oligosaccharide 1,2-alpha-mannosidase activity"/>
    <property type="evidence" value="ECO:0007669"/>
    <property type="project" value="UniProtKB-EC"/>
</dbReference>
<dbReference type="Pfam" id="PF01532">
    <property type="entry name" value="Glyco_hydro_47"/>
    <property type="match status" value="1"/>
</dbReference>
<keyword evidence="5 14" id="KW-0378">Hydrolase</keyword>
<keyword evidence="6 13" id="KW-1015">Disulfide bond</keyword>
<evidence type="ECO:0000256" key="12">
    <source>
        <dbReference type="PIRSR" id="PIRSR601382-2"/>
    </source>
</evidence>
<feature type="chain" id="PRO_5020900216" description="alpha-1,2-Mannosidase" evidence="15">
    <location>
        <begin position="20"/>
        <end position="526"/>
    </location>
</feature>
<dbReference type="PRINTS" id="PR00747">
    <property type="entry name" value="GLYHDRLASE47"/>
</dbReference>
<feature type="active site" evidence="11">
    <location>
        <position position="273"/>
    </location>
</feature>
<comment type="catalytic activity">
    <reaction evidence="10">
        <text>N(4)-(alpha-D-Man-(1-&gt;2)-alpha-D-Man-(1-&gt;2)-alpha-D-Man-(1-&gt;3)-[alpha-D-Man-(1-&gt;2)-alpha-D-Man-(1-&gt;3)-[alpha-D-Man-(1-&gt;2)-alpha-D-Man-(1-&gt;6)]-alpha-D-Man-(1-&gt;6)]-beta-D-Man-(1-&gt;4)-beta-D-GlcNAc-(1-&gt;4)-beta-D-GlcNAc)-L-asparaginyl-[protein] (N-glucan mannose isomer 9A1,2,3B1,2,3) + 4 H2O = N(4)-(alpha-D-Man-(1-&gt;3)-[alpha-D-Man-(1-&gt;3)-[alpha-D-Man-(1-&gt;6)]-alpha-D-Man-(1-&gt;6)]-beta-D-Man-(1-&gt;4)-beta-D-GlcNAc-(1-&gt;4)-beta-D-GlcNAc)-L-asparaginyl-[protein] (N-glucan mannose isomer 5A1,2) + 4 beta-D-mannose</text>
        <dbReference type="Rhea" id="RHEA:56008"/>
        <dbReference type="Rhea" id="RHEA-COMP:14356"/>
        <dbReference type="Rhea" id="RHEA-COMP:14367"/>
        <dbReference type="ChEBI" id="CHEBI:15377"/>
        <dbReference type="ChEBI" id="CHEBI:28563"/>
        <dbReference type="ChEBI" id="CHEBI:59087"/>
        <dbReference type="ChEBI" id="CHEBI:139493"/>
        <dbReference type="EC" id="3.2.1.113"/>
    </reaction>
</comment>
<name>A0A4Q2V1Q9_FUSOX</name>
<dbReference type="FunFam" id="1.50.10.10:FF:000047">
    <property type="entry name" value="Mannosyl-oligosaccharide alpha-1,2-mannosidase"/>
    <property type="match status" value="1"/>
</dbReference>
<evidence type="ECO:0000256" key="13">
    <source>
        <dbReference type="PIRSR" id="PIRSR601382-3"/>
    </source>
</evidence>
<feature type="active site" evidence="11">
    <location>
        <position position="425"/>
    </location>
</feature>
<dbReference type="InterPro" id="IPR050749">
    <property type="entry name" value="Glycosyl_Hydrolase_47"/>
</dbReference>
<feature type="binding site" evidence="12">
    <location>
        <position position="517"/>
    </location>
    <ligand>
        <name>Ca(2+)</name>
        <dbReference type="ChEBI" id="CHEBI:29108"/>
    </ligand>
</feature>
<dbReference type="InterPro" id="IPR001382">
    <property type="entry name" value="Glyco_hydro_47"/>
</dbReference>
<dbReference type="GO" id="GO:0005783">
    <property type="term" value="C:endoplasmic reticulum"/>
    <property type="evidence" value="ECO:0007669"/>
    <property type="project" value="TreeGrafter"/>
</dbReference>
<evidence type="ECO:0000256" key="5">
    <source>
        <dbReference type="ARBA" id="ARBA00022801"/>
    </source>
</evidence>
<comment type="cofactor">
    <cofactor evidence="1 12">
        <name>Ca(2+)</name>
        <dbReference type="ChEBI" id="CHEBI:29108"/>
    </cofactor>
</comment>